<keyword evidence="3" id="KW-1185">Reference proteome</keyword>
<dbReference type="GO" id="GO:0016740">
    <property type="term" value="F:transferase activity"/>
    <property type="evidence" value="ECO:0007669"/>
    <property type="project" value="UniProtKB-KW"/>
</dbReference>
<dbReference type="EMBL" id="NTFI01000001">
    <property type="protein sequence ID" value="PHQ26872.1"/>
    <property type="molecule type" value="Genomic_DNA"/>
</dbReference>
<dbReference type="Gene3D" id="3.40.50.2020">
    <property type="match status" value="1"/>
</dbReference>
<dbReference type="OrthoDB" id="9793412at2"/>
<dbReference type="PANTHER" id="PTHR47505:SF1">
    <property type="entry name" value="DNA UTILIZATION PROTEIN YHGH"/>
    <property type="match status" value="1"/>
</dbReference>
<dbReference type="Proteomes" id="UP000229044">
    <property type="component" value="Unassembled WGS sequence"/>
</dbReference>
<dbReference type="InterPro" id="IPR000836">
    <property type="entry name" value="PRTase_dom"/>
</dbReference>
<sequence length="244" mass="27167">MIKGLNWLSTFMELKVNSAKQGGLCVACLSSNSFNGLCQPCREDLPVNRWHCRCCALPLAFPSSELLCGDCLKFPPPFKTSCIPWRYQYPVDGMIGRYKYNGQRKFARPLLADFAGALEQKLDSASVTRPDALVPAPMDSRRRRQRGFNQAQDIAEHLGRDLGIPVEAGLVQRVRRVRAQRELNREARLANLRGVFEVMSVVPERVAIVDDVVTTGATVRVLASVLREAGARDIQVWALARTPG</sequence>
<protein>
    <submittedName>
        <fullName evidence="2">Phosphoribosyl transferase</fullName>
    </submittedName>
</protein>
<dbReference type="AlphaFoldDB" id="A0A2G1VJE6"/>
<organism evidence="2 3">
    <name type="scientific">Marinobacter guineae</name>
    <dbReference type="NCBI Taxonomy" id="432303"/>
    <lineage>
        <taxon>Bacteria</taxon>
        <taxon>Pseudomonadati</taxon>
        <taxon>Pseudomonadota</taxon>
        <taxon>Gammaproteobacteria</taxon>
        <taxon>Pseudomonadales</taxon>
        <taxon>Marinobacteraceae</taxon>
        <taxon>Marinobacter</taxon>
    </lineage>
</organism>
<gene>
    <name evidence="2" type="ORF">CLH62_04620</name>
</gene>
<dbReference type="SUPFAM" id="SSF53271">
    <property type="entry name" value="PRTase-like"/>
    <property type="match status" value="1"/>
</dbReference>
<evidence type="ECO:0000313" key="2">
    <source>
        <dbReference type="EMBL" id="PHQ26872.1"/>
    </source>
</evidence>
<dbReference type="PANTHER" id="PTHR47505">
    <property type="entry name" value="DNA UTILIZATION PROTEIN YHGH"/>
    <property type="match status" value="1"/>
</dbReference>
<keyword evidence="2" id="KW-0808">Transferase</keyword>
<dbReference type="InterPro" id="IPR029057">
    <property type="entry name" value="PRTase-like"/>
</dbReference>
<proteinExistence type="inferred from homology"/>
<name>A0A2G1VJE6_9GAMM</name>
<evidence type="ECO:0000256" key="1">
    <source>
        <dbReference type="ARBA" id="ARBA00008007"/>
    </source>
</evidence>
<reference evidence="2 3" key="1">
    <citation type="submission" date="2017-09" db="EMBL/GenBank/DDBJ databases">
        <title>The draft genome sequences of Marinobacter guineae M3B.</title>
        <authorList>
            <person name="Cao J."/>
        </authorList>
    </citation>
    <scope>NUCLEOTIDE SEQUENCE [LARGE SCALE GENOMIC DNA]</scope>
    <source>
        <strain evidence="2 3">M3B</strain>
    </source>
</reference>
<dbReference type="InterPro" id="IPR051910">
    <property type="entry name" value="ComF/GntX_DNA_util-trans"/>
</dbReference>
<accession>A0A2G1VJE6</accession>
<comment type="similarity">
    <text evidence="1">Belongs to the ComF/GntX family.</text>
</comment>
<evidence type="ECO:0000313" key="3">
    <source>
        <dbReference type="Proteomes" id="UP000229044"/>
    </source>
</evidence>
<dbReference type="CDD" id="cd06223">
    <property type="entry name" value="PRTases_typeI"/>
    <property type="match status" value="1"/>
</dbReference>
<comment type="caution">
    <text evidence="2">The sequence shown here is derived from an EMBL/GenBank/DDBJ whole genome shotgun (WGS) entry which is preliminary data.</text>
</comment>